<gene>
    <name evidence="2" type="ORF">HNP55_002842</name>
</gene>
<dbReference type="NCBIfam" id="TIGR02595">
    <property type="entry name" value="PEP_CTERM"/>
    <property type="match status" value="1"/>
</dbReference>
<comment type="caution">
    <text evidence="2">The sequence shown here is derived from an EMBL/GenBank/DDBJ whole genome shotgun (WGS) entry which is preliminary data.</text>
</comment>
<proteinExistence type="predicted"/>
<name>A0A840L8A4_9BURK</name>
<dbReference type="AlphaFoldDB" id="A0A840L8A4"/>
<feature type="signal peptide" evidence="1">
    <location>
        <begin position="1"/>
        <end position="24"/>
    </location>
</feature>
<dbReference type="InterPro" id="IPR013424">
    <property type="entry name" value="Ice-binding_C"/>
</dbReference>
<dbReference type="Proteomes" id="UP000562027">
    <property type="component" value="Unassembled WGS sequence"/>
</dbReference>
<organism evidence="2 3">
    <name type="scientific">Roseateles oligotrophus</name>
    <dbReference type="NCBI Taxonomy" id="1769250"/>
    <lineage>
        <taxon>Bacteria</taxon>
        <taxon>Pseudomonadati</taxon>
        <taxon>Pseudomonadota</taxon>
        <taxon>Betaproteobacteria</taxon>
        <taxon>Burkholderiales</taxon>
        <taxon>Sphaerotilaceae</taxon>
        <taxon>Roseateles</taxon>
    </lineage>
</organism>
<sequence>MSQPFHLPKLAALLAAGVSSSVLASSYQLDVYAPPNNAPITGLSNQGAWGVTSRSSGEYILDGSNQSAQTLPGANALRLGYGNTLSLSGDGRYISGGSTVPGATAACTSGNKICNVSQAALYDRHTGSWTTLGNLGGTTTLSVNGQQTVELSQAWGISASGNAVVGQSWATVNGVSRLHPFVYRNGQMVDLAPTVAGNGRAISVSGDGSVVSGYKSSSAVGTIWKWNGSSYAETVAPTAHNPKSNALVAVAADKLSENGIWAAGSSVNAMAVQYGSFPGDVVYFPTTLWNTQTNTAIVIPYDHVIDPTPGSLDPVRNVKGTVVGVSNSGVVIGMYNGPVTGATVGTLSQDTWIYNAYGDGATMSFDSYLASMGQPLTATQHVWQLNAMSADGSAISGMYYDTATGVSSAFVLHPTLAVPEPATWAQLGLGLLAVGGLLRKRALASKELA</sequence>
<evidence type="ECO:0000313" key="3">
    <source>
        <dbReference type="Proteomes" id="UP000562027"/>
    </source>
</evidence>
<protein>
    <submittedName>
        <fullName evidence="2">Putative HAF family extracellular repeat protein</fullName>
    </submittedName>
</protein>
<keyword evidence="3" id="KW-1185">Reference proteome</keyword>
<feature type="chain" id="PRO_5032495663" evidence="1">
    <location>
        <begin position="25"/>
        <end position="449"/>
    </location>
</feature>
<evidence type="ECO:0000256" key="1">
    <source>
        <dbReference type="SAM" id="SignalP"/>
    </source>
</evidence>
<reference evidence="2 3" key="1">
    <citation type="submission" date="2020-08" db="EMBL/GenBank/DDBJ databases">
        <title>Functional genomics of gut bacteria from endangered species of beetles.</title>
        <authorList>
            <person name="Carlos-Shanley C."/>
        </authorList>
    </citation>
    <scope>NUCLEOTIDE SEQUENCE [LARGE SCALE GENOMIC DNA]</scope>
    <source>
        <strain evidence="2 3">S00239</strain>
    </source>
</reference>
<evidence type="ECO:0000313" key="2">
    <source>
        <dbReference type="EMBL" id="MBB4844306.1"/>
    </source>
</evidence>
<dbReference type="EMBL" id="JACHLP010000005">
    <property type="protein sequence ID" value="MBB4844306.1"/>
    <property type="molecule type" value="Genomic_DNA"/>
</dbReference>
<dbReference type="RefSeq" id="WP_184300503.1">
    <property type="nucleotide sequence ID" value="NZ_JACHLP010000005.1"/>
</dbReference>
<keyword evidence="1" id="KW-0732">Signal</keyword>
<accession>A0A840L8A4</accession>